<evidence type="ECO:0000256" key="6">
    <source>
        <dbReference type="ARBA" id="ARBA00023004"/>
    </source>
</evidence>
<comment type="catalytic activity">
    <reaction evidence="8">
        <text>(sulfur carrier)-H + L-cysteine = (sulfur carrier)-SH + L-alanine</text>
        <dbReference type="Rhea" id="RHEA:43892"/>
        <dbReference type="Rhea" id="RHEA-COMP:14737"/>
        <dbReference type="Rhea" id="RHEA-COMP:14739"/>
        <dbReference type="ChEBI" id="CHEBI:29917"/>
        <dbReference type="ChEBI" id="CHEBI:35235"/>
        <dbReference type="ChEBI" id="CHEBI:57972"/>
        <dbReference type="ChEBI" id="CHEBI:64428"/>
        <dbReference type="EC" id="2.8.1.7"/>
    </reaction>
</comment>
<comment type="similarity">
    <text evidence="2">Belongs to the class-V pyridoxal-phosphate-dependent aminotransferase family. NifS/IscS subfamily.</text>
</comment>
<comment type="cofactor">
    <cofactor evidence="1 9">
        <name>pyridoxal 5'-phosphate</name>
        <dbReference type="ChEBI" id="CHEBI:597326"/>
    </cofactor>
</comment>
<name>A0A2M8AGV9_9BACT</name>
<keyword evidence="7" id="KW-0411">Iron-sulfur</keyword>
<dbReference type="Gene3D" id="3.40.640.10">
    <property type="entry name" value="Type I PLP-dependent aspartate aminotransferase-like (Major domain)"/>
    <property type="match status" value="1"/>
</dbReference>
<keyword evidence="6" id="KW-0408">Iron</keyword>
<evidence type="ECO:0000256" key="3">
    <source>
        <dbReference type="ARBA" id="ARBA00012239"/>
    </source>
</evidence>
<comment type="caution">
    <text evidence="11">The sequence shown here is derived from an EMBL/GenBank/DDBJ whole genome shotgun (WGS) entry which is preliminary data.</text>
</comment>
<evidence type="ECO:0000256" key="9">
    <source>
        <dbReference type="RuleBase" id="RU004504"/>
    </source>
</evidence>
<dbReference type="GO" id="GO:0051536">
    <property type="term" value="F:iron-sulfur cluster binding"/>
    <property type="evidence" value="ECO:0007669"/>
    <property type="project" value="UniProtKB-KW"/>
</dbReference>
<sequence>KINENRFKQWRETRPAIRGARPSVIYFHTDAVQAVNFFNCDTKYLQLDLLSLSGHKIYGPKGIGALFVKSGVPLRAIQLGGHHEKNKRSGTLNVPAIVGLGQAIKLLDKKSVIANNQQIAKLRKKLVEGITKNIPRVIFNTALANATPAHAHFSFPGAEGEAILIALDLAGIAVSTGSACAARDLKASAVLLAMGITEEIAHSSIRFTLGKYTTASEINRVIKILPPLVKKLRQMAPEL</sequence>
<protein>
    <recommendedName>
        <fullName evidence="3">cysteine desulfurase</fullName>
        <ecNumber evidence="3">2.8.1.7</ecNumber>
    </recommendedName>
</protein>
<dbReference type="PANTHER" id="PTHR11601:SF34">
    <property type="entry name" value="CYSTEINE DESULFURASE"/>
    <property type="match status" value="1"/>
</dbReference>
<evidence type="ECO:0000256" key="5">
    <source>
        <dbReference type="ARBA" id="ARBA00022898"/>
    </source>
</evidence>
<dbReference type="Pfam" id="PF00266">
    <property type="entry name" value="Aminotran_5"/>
    <property type="match status" value="1"/>
</dbReference>
<organism evidence="11 12">
    <name type="scientific">Candidatus Falkowbacteria bacterium CG_4_9_14_3_um_filter_38_19</name>
    <dbReference type="NCBI Taxonomy" id="1974559"/>
    <lineage>
        <taxon>Bacteria</taxon>
        <taxon>Candidatus Falkowiibacteriota</taxon>
    </lineage>
</organism>
<evidence type="ECO:0000313" key="12">
    <source>
        <dbReference type="Proteomes" id="UP000230611"/>
    </source>
</evidence>
<accession>A0A2M8AGV9</accession>
<keyword evidence="5" id="KW-0663">Pyridoxal phosphate</keyword>
<evidence type="ECO:0000259" key="10">
    <source>
        <dbReference type="Pfam" id="PF00266"/>
    </source>
</evidence>
<dbReference type="EMBL" id="PFUO01000086">
    <property type="protein sequence ID" value="PJB16819.1"/>
    <property type="molecule type" value="Genomic_DNA"/>
</dbReference>
<dbReference type="Gene3D" id="3.90.1150.10">
    <property type="entry name" value="Aspartate Aminotransferase, domain 1"/>
    <property type="match status" value="1"/>
</dbReference>
<dbReference type="AlphaFoldDB" id="A0A2M8AGV9"/>
<reference evidence="12" key="1">
    <citation type="submission" date="2017-09" db="EMBL/GenBank/DDBJ databases">
        <title>Depth-based differentiation of microbial function through sediment-hosted aquifers and enrichment of novel symbionts in the deep terrestrial subsurface.</title>
        <authorList>
            <person name="Probst A.J."/>
            <person name="Ladd B."/>
            <person name="Jarett J.K."/>
            <person name="Geller-Mcgrath D.E."/>
            <person name="Sieber C.M.K."/>
            <person name="Emerson J.B."/>
            <person name="Anantharaman K."/>
            <person name="Thomas B.C."/>
            <person name="Malmstrom R."/>
            <person name="Stieglmeier M."/>
            <person name="Klingl A."/>
            <person name="Woyke T."/>
            <person name="Ryan C.M."/>
            <person name="Banfield J.F."/>
        </authorList>
    </citation>
    <scope>NUCLEOTIDE SEQUENCE [LARGE SCALE GENOMIC DNA]</scope>
</reference>
<dbReference type="InterPro" id="IPR000192">
    <property type="entry name" value="Aminotrans_V_dom"/>
</dbReference>
<keyword evidence="4" id="KW-0479">Metal-binding</keyword>
<evidence type="ECO:0000256" key="8">
    <source>
        <dbReference type="ARBA" id="ARBA00050776"/>
    </source>
</evidence>
<dbReference type="GO" id="GO:0046872">
    <property type="term" value="F:metal ion binding"/>
    <property type="evidence" value="ECO:0007669"/>
    <property type="project" value="UniProtKB-KW"/>
</dbReference>
<evidence type="ECO:0000313" key="11">
    <source>
        <dbReference type="EMBL" id="PJB16819.1"/>
    </source>
</evidence>
<dbReference type="GO" id="GO:0031071">
    <property type="term" value="F:cysteine desulfurase activity"/>
    <property type="evidence" value="ECO:0007669"/>
    <property type="project" value="UniProtKB-EC"/>
</dbReference>
<proteinExistence type="inferred from homology"/>
<gene>
    <name evidence="11" type="ORF">CO116_01795</name>
</gene>
<evidence type="ECO:0000256" key="2">
    <source>
        <dbReference type="ARBA" id="ARBA00006490"/>
    </source>
</evidence>
<dbReference type="SUPFAM" id="SSF53383">
    <property type="entry name" value="PLP-dependent transferases"/>
    <property type="match status" value="1"/>
</dbReference>
<dbReference type="EC" id="2.8.1.7" evidence="3"/>
<evidence type="ECO:0000256" key="4">
    <source>
        <dbReference type="ARBA" id="ARBA00022723"/>
    </source>
</evidence>
<dbReference type="InterPro" id="IPR015422">
    <property type="entry name" value="PyrdxlP-dep_Trfase_small"/>
</dbReference>
<dbReference type="Proteomes" id="UP000230611">
    <property type="component" value="Unassembled WGS sequence"/>
</dbReference>
<dbReference type="PROSITE" id="PS00595">
    <property type="entry name" value="AA_TRANSFER_CLASS_5"/>
    <property type="match status" value="1"/>
</dbReference>
<evidence type="ECO:0000256" key="1">
    <source>
        <dbReference type="ARBA" id="ARBA00001933"/>
    </source>
</evidence>
<dbReference type="InterPro" id="IPR020578">
    <property type="entry name" value="Aminotrans_V_PyrdxlP_BS"/>
</dbReference>
<dbReference type="Gene3D" id="1.10.260.50">
    <property type="match status" value="1"/>
</dbReference>
<dbReference type="PANTHER" id="PTHR11601">
    <property type="entry name" value="CYSTEINE DESULFURYLASE FAMILY MEMBER"/>
    <property type="match status" value="1"/>
</dbReference>
<dbReference type="InterPro" id="IPR015421">
    <property type="entry name" value="PyrdxlP-dep_Trfase_major"/>
</dbReference>
<feature type="domain" description="Aminotransferase class V" evidence="10">
    <location>
        <begin position="19"/>
        <end position="221"/>
    </location>
</feature>
<evidence type="ECO:0000256" key="7">
    <source>
        <dbReference type="ARBA" id="ARBA00023014"/>
    </source>
</evidence>
<dbReference type="InterPro" id="IPR015424">
    <property type="entry name" value="PyrdxlP-dep_Trfase"/>
</dbReference>
<feature type="non-terminal residue" evidence="11">
    <location>
        <position position="1"/>
    </location>
</feature>